<protein>
    <submittedName>
        <fullName evidence="2">Reverse transcriptase</fullName>
    </submittedName>
</protein>
<sequence length="323" mass="36260">MKLLKKTYVGYVRPVMEYGIAAWGTASKTNFQKIEKAQNHSLRIMTGGIKSTPINRMESVTGLESLEDRRKKKIVCHYTKFQHLTNHPMCKLIANNPRKRLKRTNFTASAQQIHKSLELPDLRPETPLQSSIDWPPWNQQSQIEIVKDIDGVTSKKSMIKRELHCLTQNMLDKKYPSNYWIRAFTDGSASEAVRDGGGGVYIEWPDNSGSKISIPTGKYSTNYKAEAEALQEAAKVLVNSEATHHAKVVLLTDARSALDALDSLKCPEVNALAQAITTLSLTARKLVLQWIPGHVDIFVKHGCSDKQSKTRLRPKRCGSTEDC</sequence>
<dbReference type="InterPro" id="IPR012337">
    <property type="entry name" value="RNaseH-like_sf"/>
</dbReference>
<dbReference type="Proteomes" id="UP000762676">
    <property type="component" value="Unassembled WGS sequence"/>
</dbReference>
<keyword evidence="2" id="KW-0548">Nucleotidyltransferase</keyword>
<dbReference type="PROSITE" id="PS50879">
    <property type="entry name" value="RNASE_H_1"/>
    <property type="match status" value="1"/>
</dbReference>
<dbReference type="AlphaFoldDB" id="A0AAV4HJW3"/>
<comment type="caution">
    <text evidence="2">The sequence shown here is derived from an EMBL/GenBank/DDBJ whole genome shotgun (WGS) entry which is preliminary data.</text>
</comment>
<name>A0AAV4HJW3_9GAST</name>
<keyword evidence="2" id="KW-0808">Transferase</keyword>
<dbReference type="InterPro" id="IPR002156">
    <property type="entry name" value="RNaseH_domain"/>
</dbReference>
<gene>
    <name evidence="2" type="ORF">ElyMa_002757400</name>
</gene>
<keyword evidence="3" id="KW-1185">Reference proteome</keyword>
<dbReference type="GO" id="GO:0004523">
    <property type="term" value="F:RNA-DNA hybrid ribonuclease activity"/>
    <property type="evidence" value="ECO:0007669"/>
    <property type="project" value="InterPro"/>
</dbReference>
<evidence type="ECO:0000313" key="3">
    <source>
        <dbReference type="Proteomes" id="UP000762676"/>
    </source>
</evidence>
<evidence type="ECO:0000259" key="1">
    <source>
        <dbReference type="PROSITE" id="PS50879"/>
    </source>
</evidence>
<organism evidence="2 3">
    <name type="scientific">Elysia marginata</name>
    <dbReference type="NCBI Taxonomy" id="1093978"/>
    <lineage>
        <taxon>Eukaryota</taxon>
        <taxon>Metazoa</taxon>
        <taxon>Spiralia</taxon>
        <taxon>Lophotrochozoa</taxon>
        <taxon>Mollusca</taxon>
        <taxon>Gastropoda</taxon>
        <taxon>Heterobranchia</taxon>
        <taxon>Euthyneura</taxon>
        <taxon>Panpulmonata</taxon>
        <taxon>Sacoglossa</taxon>
        <taxon>Placobranchoidea</taxon>
        <taxon>Plakobranchidae</taxon>
        <taxon>Elysia</taxon>
    </lineage>
</organism>
<dbReference type="GO" id="GO:0003676">
    <property type="term" value="F:nucleic acid binding"/>
    <property type="evidence" value="ECO:0007669"/>
    <property type="project" value="InterPro"/>
</dbReference>
<dbReference type="InterPro" id="IPR036397">
    <property type="entry name" value="RNaseH_sf"/>
</dbReference>
<reference evidence="2 3" key="1">
    <citation type="journal article" date="2021" name="Elife">
        <title>Chloroplast acquisition without the gene transfer in kleptoplastic sea slugs, Plakobranchus ocellatus.</title>
        <authorList>
            <person name="Maeda T."/>
            <person name="Takahashi S."/>
            <person name="Yoshida T."/>
            <person name="Shimamura S."/>
            <person name="Takaki Y."/>
            <person name="Nagai Y."/>
            <person name="Toyoda A."/>
            <person name="Suzuki Y."/>
            <person name="Arimoto A."/>
            <person name="Ishii H."/>
            <person name="Satoh N."/>
            <person name="Nishiyama T."/>
            <person name="Hasebe M."/>
            <person name="Maruyama T."/>
            <person name="Minagawa J."/>
            <person name="Obokata J."/>
            <person name="Shigenobu S."/>
        </authorList>
    </citation>
    <scope>NUCLEOTIDE SEQUENCE [LARGE SCALE GENOMIC DNA]</scope>
</reference>
<accession>A0AAV4HJW3</accession>
<evidence type="ECO:0000313" key="2">
    <source>
        <dbReference type="EMBL" id="GFR97924.1"/>
    </source>
</evidence>
<keyword evidence="2" id="KW-0695">RNA-directed DNA polymerase</keyword>
<dbReference type="SUPFAM" id="SSF53098">
    <property type="entry name" value="Ribonuclease H-like"/>
    <property type="match status" value="1"/>
</dbReference>
<dbReference type="Gene3D" id="3.30.420.10">
    <property type="entry name" value="Ribonuclease H-like superfamily/Ribonuclease H"/>
    <property type="match status" value="1"/>
</dbReference>
<proteinExistence type="predicted"/>
<feature type="domain" description="RNase H type-1" evidence="1">
    <location>
        <begin position="177"/>
        <end position="313"/>
    </location>
</feature>
<dbReference type="GO" id="GO:0003964">
    <property type="term" value="F:RNA-directed DNA polymerase activity"/>
    <property type="evidence" value="ECO:0007669"/>
    <property type="project" value="UniProtKB-KW"/>
</dbReference>
<dbReference type="EMBL" id="BMAT01005657">
    <property type="protein sequence ID" value="GFR97924.1"/>
    <property type="molecule type" value="Genomic_DNA"/>
</dbReference>